<dbReference type="OrthoDB" id="8119704at2759"/>
<dbReference type="InterPro" id="IPR029058">
    <property type="entry name" value="AB_hydrolase_fold"/>
</dbReference>
<dbReference type="InterPro" id="IPR051601">
    <property type="entry name" value="Serine_prot/Carboxylest_S33"/>
</dbReference>
<keyword evidence="3" id="KW-0812">Transmembrane</keyword>
<organism evidence="5 6">
    <name type="scientific">Corchorus olitorius</name>
    <dbReference type="NCBI Taxonomy" id="93759"/>
    <lineage>
        <taxon>Eukaryota</taxon>
        <taxon>Viridiplantae</taxon>
        <taxon>Streptophyta</taxon>
        <taxon>Embryophyta</taxon>
        <taxon>Tracheophyta</taxon>
        <taxon>Spermatophyta</taxon>
        <taxon>Magnoliopsida</taxon>
        <taxon>eudicotyledons</taxon>
        <taxon>Gunneridae</taxon>
        <taxon>Pentapetalae</taxon>
        <taxon>rosids</taxon>
        <taxon>malvids</taxon>
        <taxon>Malvales</taxon>
        <taxon>Malvaceae</taxon>
        <taxon>Grewioideae</taxon>
        <taxon>Apeibeae</taxon>
        <taxon>Corchorus</taxon>
    </lineage>
</organism>
<evidence type="ECO:0000256" key="1">
    <source>
        <dbReference type="ARBA" id="ARBA00010088"/>
    </source>
</evidence>
<dbReference type="EMBL" id="AWUE01020392">
    <property type="protein sequence ID" value="OMO68409.1"/>
    <property type="molecule type" value="Genomic_DNA"/>
</dbReference>
<gene>
    <name evidence="5" type="ORF">COLO4_29684</name>
</gene>
<evidence type="ECO:0000256" key="2">
    <source>
        <dbReference type="ARBA" id="ARBA00022801"/>
    </source>
</evidence>
<dbReference type="SUPFAM" id="SSF53474">
    <property type="entry name" value="alpha/beta-Hydrolases"/>
    <property type="match status" value="2"/>
</dbReference>
<dbReference type="STRING" id="93759.A0A1R3HDK5"/>
<dbReference type="GO" id="GO:0016787">
    <property type="term" value="F:hydrolase activity"/>
    <property type="evidence" value="ECO:0007669"/>
    <property type="project" value="UniProtKB-KW"/>
</dbReference>
<accession>A0A1R3HDK5</accession>
<dbReference type="Pfam" id="PF12697">
    <property type="entry name" value="Abhydrolase_6"/>
    <property type="match status" value="1"/>
</dbReference>
<keyword evidence="2" id="KW-0378">Hydrolase</keyword>
<feature type="domain" description="AB hydrolase-1" evidence="4">
    <location>
        <begin position="438"/>
        <end position="677"/>
    </location>
</feature>
<name>A0A1R3HDK5_9ROSI</name>
<comment type="similarity">
    <text evidence="1">Belongs to the peptidase S33 family.</text>
</comment>
<sequence length="688" mass="76563">MAAFPHLRKICKSGFIVDNKGNNSYLIHPERMALSTLYISGGRSLLVTPETSFLANKYMKLHQPGFRHERVVVDGFGHSDLLIGEESSKEVFPHILSHIKLAEEGKNIVMISKGKTYSKAAFEWAADPYQEEYGGWETCNFCIIEGPETVQDFEQMQLQEIDDNIRSRRNKIFLLMEEVRRLRIQQRIKNKVKVINEDGVEETDEMPNIPSSLPFLSYVTPKTMKQLYFTSVGLISGIIVFGGLIAPTLELKLGLGGTSYEDFIRNLHLPLQLSQVDPIVASFSGGAVGVISALMLIEANNVEQQEKKRCKYCHGNGYLACAKCSASGVCLNIDPISISSASGQPLKVPTTRRCTNCSGSGKLSAIAEPGKKKQENFQMARLIKNRQVISTNLFTRFLNSPNSLSTHPYNISQRSLQTLAYEEIQANPNKPHTHTAFVLHGLLGSARNWRSFSRSLASSLSTSPSSEWRMVLVDLRNHGKSAEIEGLDPPHNLVNAAKDLGNLVNSKGWDWPDVVIGHSMGGKVALQYAQSCSNNDYGENVKLPKQSSYGYLILSLEKWLVNHMLELGFSKSLSEWIGTNLKKSGDQETWAFNLDGAVQMFQSYREMSYWSLLEHPPKGMEIAIVRAEKSDRWDADVVDRLERLASQEGNGSAGKVSVHVLPNSGHWVHVDNPKGLLEIVAPKLKSLS</sequence>
<dbReference type="PANTHER" id="PTHR43248">
    <property type="entry name" value="2-SUCCINYL-6-HYDROXY-2,4-CYCLOHEXADIENE-1-CARBOXYLATE SYNTHASE"/>
    <property type="match status" value="1"/>
</dbReference>
<dbReference type="PANTHER" id="PTHR43248:SF3">
    <property type="entry name" value="AB HYDROLASE-1 DOMAIN-CONTAINING PROTEIN"/>
    <property type="match status" value="1"/>
</dbReference>
<keyword evidence="3" id="KW-1133">Transmembrane helix</keyword>
<dbReference type="Gene3D" id="3.40.50.1820">
    <property type="entry name" value="alpha/beta hydrolase"/>
    <property type="match status" value="3"/>
</dbReference>
<evidence type="ECO:0000256" key="3">
    <source>
        <dbReference type="SAM" id="Phobius"/>
    </source>
</evidence>
<keyword evidence="3" id="KW-0472">Membrane</keyword>
<proteinExistence type="inferred from homology"/>
<evidence type="ECO:0000259" key="4">
    <source>
        <dbReference type="Pfam" id="PF12697"/>
    </source>
</evidence>
<reference evidence="6" key="1">
    <citation type="submission" date="2013-09" db="EMBL/GenBank/DDBJ databases">
        <title>Corchorus olitorius genome sequencing.</title>
        <authorList>
            <person name="Alam M."/>
            <person name="Haque M.S."/>
            <person name="Islam M.S."/>
            <person name="Emdad E.M."/>
            <person name="Islam M.M."/>
            <person name="Ahmed B."/>
            <person name="Halim A."/>
            <person name="Hossen Q.M.M."/>
            <person name="Hossain M.Z."/>
            <person name="Ahmed R."/>
            <person name="Khan M.M."/>
            <person name="Islam R."/>
            <person name="Rashid M.M."/>
            <person name="Khan S.A."/>
            <person name="Rahman M.S."/>
            <person name="Alam M."/>
            <person name="Yahiya A.S."/>
            <person name="Khan M.S."/>
            <person name="Azam M.S."/>
            <person name="Haque T."/>
            <person name="Lashkar M.Z.H."/>
            <person name="Akhand A.I."/>
            <person name="Morshed G."/>
            <person name="Roy S."/>
            <person name="Uddin K.S."/>
            <person name="Rabeya T."/>
            <person name="Hossain A.S."/>
            <person name="Chowdhury A."/>
            <person name="Snigdha A.R."/>
            <person name="Mortoza M.S."/>
            <person name="Matin S.A."/>
            <person name="Hoque S.M.E."/>
            <person name="Islam M.K."/>
            <person name="Roy D.K."/>
            <person name="Haider R."/>
            <person name="Moosa M.M."/>
            <person name="Elias S.M."/>
            <person name="Hasan A.M."/>
            <person name="Jahan S."/>
            <person name="Shafiuddin M."/>
            <person name="Mahmood N."/>
            <person name="Shommy N.S."/>
        </authorList>
    </citation>
    <scope>NUCLEOTIDE SEQUENCE [LARGE SCALE GENOMIC DNA]</scope>
    <source>
        <strain evidence="6">cv. O-4</strain>
    </source>
</reference>
<evidence type="ECO:0000313" key="5">
    <source>
        <dbReference type="EMBL" id="OMO68409.1"/>
    </source>
</evidence>
<keyword evidence="6" id="KW-1185">Reference proteome</keyword>
<dbReference type="InterPro" id="IPR000073">
    <property type="entry name" value="AB_hydrolase_1"/>
</dbReference>
<evidence type="ECO:0000313" key="6">
    <source>
        <dbReference type="Proteomes" id="UP000187203"/>
    </source>
</evidence>
<comment type="caution">
    <text evidence="5">The sequence shown here is derived from an EMBL/GenBank/DDBJ whole genome shotgun (WGS) entry which is preliminary data.</text>
</comment>
<dbReference type="Proteomes" id="UP000187203">
    <property type="component" value="Unassembled WGS sequence"/>
</dbReference>
<feature type="transmembrane region" description="Helical" evidence="3">
    <location>
        <begin position="227"/>
        <end position="246"/>
    </location>
</feature>
<protein>
    <recommendedName>
        <fullName evidence="4">AB hydrolase-1 domain-containing protein</fullName>
    </recommendedName>
</protein>
<dbReference type="AlphaFoldDB" id="A0A1R3HDK5"/>